<gene>
    <name evidence="1" type="ORF">AMORRO_LOCUS15695</name>
</gene>
<accession>A0A9N9IZL5</accession>
<evidence type="ECO:0000313" key="1">
    <source>
        <dbReference type="EMBL" id="CAG8757492.1"/>
    </source>
</evidence>
<dbReference type="EMBL" id="CAJVPV010038924">
    <property type="protein sequence ID" value="CAG8757492.1"/>
    <property type="molecule type" value="Genomic_DNA"/>
</dbReference>
<dbReference type="Proteomes" id="UP000789342">
    <property type="component" value="Unassembled WGS sequence"/>
</dbReference>
<organism evidence="1 2">
    <name type="scientific">Acaulospora morrowiae</name>
    <dbReference type="NCBI Taxonomy" id="94023"/>
    <lineage>
        <taxon>Eukaryota</taxon>
        <taxon>Fungi</taxon>
        <taxon>Fungi incertae sedis</taxon>
        <taxon>Mucoromycota</taxon>
        <taxon>Glomeromycotina</taxon>
        <taxon>Glomeromycetes</taxon>
        <taxon>Diversisporales</taxon>
        <taxon>Acaulosporaceae</taxon>
        <taxon>Acaulospora</taxon>
    </lineage>
</organism>
<feature type="non-terminal residue" evidence="1">
    <location>
        <position position="59"/>
    </location>
</feature>
<sequence>NRKGNQEESERELVSAHTMGNKKDLRILERRKMEMGTVFRERGFVRLEKEVTAMYGLPE</sequence>
<keyword evidence="2" id="KW-1185">Reference proteome</keyword>
<reference evidence="1" key="1">
    <citation type="submission" date="2021-06" db="EMBL/GenBank/DDBJ databases">
        <authorList>
            <person name="Kallberg Y."/>
            <person name="Tangrot J."/>
            <person name="Rosling A."/>
        </authorList>
    </citation>
    <scope>NUCLEOTIDE SEQUENCE</scope>
    <source>
        <strain evidence="1">CL551</strain>
    </source>
</reference>
<protein>
    <submittedName>
        <fullName evidence="1">4653_t:CDS:1</fullName>
    </submittedName>
</protein>
<name>A0A9N9IZL5_9GLOM</name>
<dbReference type="AlphaFoldDB" id="A0A9N9IZL5"/>
<comment type="caution">
    <text evidence="1">The sequence shown here is derived from an EMBL/GenBank/DDBJ whole genome shotgun (WGS) entry which is preliminary data.</text>
</comment>
<evidence type="ECO:0000313" key="2">
    <source>
        <dbReference type="Proteomes" id="UP000789342"/>
    </source>
</evidence>
<proteinExistence type="predicted"/>